<accession>A0A9J6BMQ3</accession>
<dbReference type="PRINTS" id="PR00180">
    <property type="entry name" value="CRETINALDHBP"/>
</dbReference>
<dbReference type="InterPro" id="IPR011074">
    <property type="entry name" value="CRAL/TRIO_N_dom"/>
</dbReference>
<name>A0A9J6BMQ3_POLVA</name>
<dbReference type="InterPro" id="IPR001251">
    <property type="entry name" value="CRAL-TRIO_dom"/>
</dbReference>
<dbReference type="Gene3D" id="3.40.525.10">
    <property type="entry name" value="CRAL-TRIO lipid binding domain"/>
    <property type="match status" value="1"/>
</dbReference>
<dbReference type="EMBL" id="JADBJN010000003">
    <property type="protein sequence ID" value="KAG5671153.1"/>
    <property type="molecule type" value="Genomic_DNA"/>
</dbReference>
<gene>
    <name evidence="2" type="ORF">PVAND_001366</name>
</gene>
<dbReference type="OrthoDB" id="6668876at2759"/>
<comment type="caution">
    <text evidence="2">The sequence shown here is derived from an EMBL/GenBank/DDBJ whole genome shotgun (WGS) entry which is preliminary data.</text>
</comment>
<dbReference type="GO" id="GO:0016020">
    <property type="term" value="C:membrane"/>
    <property type="evidence" value="ECO:0007669"/>
    <property type="project" value="TreeGrafter"/>
</dbReference>
<reference evidence="2" key="1">
    <citation type="submission" date="2021-03" db="EMBL/GenBank/DDBJ databases">
        <title>Chromosome level genome of the anhydrobiotic midge Polypedilum vanderplanki.</title>
        <authorList>
            <person name="Yoshida Y."/>
            <person name="Kikawada T."/>
            <person name="Gusev O."/>
        </authorList>
    </citation>
    <scope>NUCLEOTIDE SEQUENCE</scope>
    <source>
        <strain evidence="2">NIAS01</strain>
        <tissue evidence="2">Whole body or cell culture</tissue>
    </source>
</reference>
<dbReference type="SMART" id="SM00516">
    <property type="entry name" value="SEC14"/>
    <property type="match status" value="1"/>
</dbReference>
<dbReference type="PROSITE" id="PS50191">
    <property type="entry name" value="CRAL_TRIO"/>
    <property type="match status" value="1"/>
</dbReference>
<dbReference type="AlphaFoldDB" id="A0A9J6BMQ3"/>
<dbReference type="Gene3D" id="1.20.5.1200">
    <property type="entry name" value="Alpha-tocopherol transfer"/>
    <property type="match status" value="1"/>
</dbReference>
<dbReference type="SMART" id="SM01100">
    <property type="entry name" value="CRAL_TRIO_N"/>
    <property type="match status" value="1"/>
</dbReference>
<evidence type="ECO:0000313" key="3">
    <source>
        <dbReference type="Proteomes" id="UP001107558"/>
    </source>
</evidence>
<organism evidence="2 3">
    <name type="scientific">Polypedilum vanderplanki</name>
    <name type="common">Sleeping chironomid midge</name>
    <dbReference type="NCBI Taxonomy" id="319348"/>
    <lineage>
        <taxon>Eukaryota</taxon>
        <taxon>Metazoa</taxon>
        <taxon>Ecdysozoa</taxon>
        <taxon>Arthropoda</taxon>
        <taxon>Hexapoda</taxon>
        <taxon>Insecta</taxon>
        <taxon>Pterygota</taxon>
        <taxon>Neoptera</taxon>
        <taxon>Endopterygota</taxon>
        <taxon>Diptera</taxon>
        <taxon>Nematocera</taxon>
        <taxon>Chironomoidea</taxon>
        <taxon>Chironomidae</taxon>
        <taxon>Chironominae</taxon>
        <taxon>Polypedilum</taxon>
        <taxon>Polypedilum</taxon>
    </lineage>
</organism>
<dbReference type="Gene3D" id="1.10.8.20">
    <property type="entry name" value="N-terminal domain of phosphatidylinositol transfer protein sec14p"/>
    <property type="match status" value="1"/>
</dbReference>
<sequence length="297" mass="35191">MALIKKAEVELRETESRKLQSLEQFRDWLRRHQYIKYSRQDDTYLLEYLRTKKFSLNDACKLYENHFNFRSKRGDWFDITDEKRNCIKELVQCGSKYFINDPQSTDTTIFITRFEIIDLDKFSITDNFYTDFSLFGAYLELENVQICGFSLILDFTNVPLSIFASFPINDVLDWVRSLNCCPGRYKQFIIVQLPSTAHTLLNLIKMILPEKMKERIALVKDYDELANLVDVKRLPKYYGGNADERDLIKATLSVFDEKLPLLRNSHKYEIEWSKMNIKEVKLNEKSTVGSFRKLEID</sequence>
<dbReference type="PANTHER" id="PTHR10174">
    <property type="entry name" value="ALPHA-TOCOPHEROL TRANSFER PROTEIN-RELATED"/>
    <property type="match status" value="1"/>
</dbReference>
<dbReference type="Proteomes" id="UP001107558">
    <property type="component" value="Chromosome 3"/>
</dbReference>
<protein>
    <recommendedName>
        <fullName evidence="1">CRAL-TRIO domain-containing protein</fullName>
    </recommendedName>
</protein>
<dbReference type="GO" id="GO:1902936">
    <property type="term" value="F:phosphatidylinositol bisphosphate binding"/>
    <property type="evidence" value="ECO:0007669"/>
    <property type="project" value="TreeGrafter"/>
</dbReference>
<evidence type="ECO:0000259" key="1">
    <source>
        <dbReference type="PROSITE" id="PS50191"/>
    </source>
</evidence>
<dbReference type="SUPFAM" id="SSF46938">
    <property type="entry name" value="CRAL/TRIO N-terminal domain"/>
    <property type="match status" value="1"/>
</dbReference>
<keyword evidence="3" id="KW-1185">Reference proteome</keyword>
<proteinExistence type="predicted"/>
<evidence type="ECO:0000313" key="2">
    <source>
        <dbReference type="EMBL" id="KAG5671153.1"/>
    </source>
</evidence>
<dbReference type="Pfam" id="PF00650">
    <property type="entry name" value="CRAL_TRIO"/>
    <property type="match status" value="1"/>
</dbReference>
<dbReference type="InterPro" id="IPR036865">
    <property type="entry name" value="CRAL-TRIO_dom_sf"/>
</dbReference>
<dbReference type="InterPro" id="IPR036273">
    <property type="entry name" value="CRAL/TRIO_N_dom_sf"/>
</dbReference>
<dbReference type="CDD" id="cd00170">
    <property type="entry name" value="SEC14"/>
    <property type="match status" value="1"/>
</dbReference>
<feature type="domain" description="CRAL-TRIO" evidence="1">
    <location>
        <begin position="149"/>
        <end position="246"/>
    </location>
</feature>
<dbReference type="SUPFAM" id="SSF52087">
    <property type="entry name" value="CRAL/TRIO domain"/>
    <property type="match status" value="1"/>
</dbReference>
<dbReference type="PANTHER" id="PTHR10174:SF166">
    <property type="entry name" value="LD40136P"/>
    <property type="match status" value="1"/>
</dbReference>